<dbReference type="InterPro" id="IPR050109">
    <property type="entry name" value="HTH-type_TetR-like_transc_reg"/>
</dbReference>
<evidence type="ECO:0000259" key="3">
    <source>
        <dbReference type="PROSITE" id="PS50977"/>
    </source>
</evidence>
<dbReference type="InterPro" id="IPR009057">
    <property type="entry name" value="Homeodomain-like_sf"/>
</dbReference>
<gene>
    <name evidence="4" type="ORF">I6U51_17210</name>
</gene>
<sequence>MVQYKKDNIKEKIDSAALKIFGEKGYENTKISNISVAAKVSVGNIYRYYKSKEEIFYSVAPESVLEKLKSILINKVILAKDKELNRGKSISKFHFINEEFIEYMILNREQVLVMINGSKGTRYEGVKDEVISYMIENVKEHYSKESNEIIHDSMNYGTIKMIYEKLIEMMMHILKESKSSEDIKKSFEIINSYHLFGVINLFK</sequence>
<dbReference type="PANTHER" id="PTHR30328">
    <property type="entry name" value="TRANSCRIPTIONAL REPRESSOR"/>
    <property type="match status" value="1"/>
</dbReference>
<keyword evidence="5" id="KW-1185">Reference proteome</keyword>
<proteinExistence type="predicted"/>
<keyword evidence="1 2" id="KW-0238">DNA-binding</keyword>
<dbReference type="GO" id="GO:0003677">
    <property type="term" value="F:DNA binding"/>
    <property type="evidence" value="ECO:0007669"/>
    <property type="project" value="UniProtKB-UniRule"/>
</dbReference>
<feature type="domain" description="HTH tetR-type" evidence="3">
    <location>
        <begin position="7"/>
        <end position="67"/>
    </location>
</feature>
<dbReference type="Gene3D" id="1.10.357.10">
    <property type="entry name" value="Tetracycline Repressor, domain 2"/>
    <property type="match status" value="1"/>
</dbReference>
<reference evidence="4" key="1">
    <citation type="submission" date="2020-12" db="EMBL/GenBank/DDBJ databases">
        <title>Clostridium thailandense sp. nov., a novel acetogenic bacterium isolated from peat land soil in Thailand.</title>
        <authorList>
            <person name="Chaikitkaew S."/>
            <person name="Birkeland N.K."/>
        </authorList>
    </citation>
    <scope>NUCLEOTIDE SEQUENCE</scope>
    <source>
        <strain evidence="4">DSM 17425</strain>
    </source>
</reference>
<comment type="caution">
    <text evidence="4">The sequence shown here is derived from an EMBL/GenBank/DDBJ whole genome shotgun (WGS) entry which is preliminary data.</text>
</comment>
<evidence type="ECO:0000313" key="5">
    <source>
        <dbReference type="Proteomes" id="UP000622687"/>
    </source>
</evidence>
<dbReference type="AlphaFoldDB" id="A0A934HYK4"/>
<organism evidence="4 5">
    <name type="scientific">Clostridium aciditolerans</name>
    <dbReference type="NCBI Taxonomy" id="339861"/>
    <lineage>
        <taxon>Bacteria</taxon>
        <taxon>Bacillati</taxon>
        <taxon>Bacillota</taxon>
        <taxon>Clostridia</taxon>
        <taxon>Eubacteriales</taxon>
        <taxon>Clostridiaceae</taxon>
        <taxon>Clostridium</taxon>
    </lineage>
</organism>
<feature type="DNA-binding region" description="H-T-H motif" evidence="2">
    <location>
        <begin position="30"/>
        <end position="49"/>
    </location>
</feature>
<evidence type="ECO:0000256" key="2">
    <source>
        <dbReference type="PROSITE-ProRule" id="PRU00335"/>
    </source>
</evidence>
<dbReference type="PRINTS" id="PR00455">
    <property type="entry name" value="HTHTETR"/>
</dbReference>
<dbReference type="PROSITE" id="PS50977">
    <property type="entry name" value="HTH_TETR_2"/>
    <property type="match status" value="1"/>
</dbReference>
<accession>A0A934HYK4</accession>
<evidence type="ECO:0000313" key="4">
    <source>
        <dbReference type="EMBL" id="MBI6874414.1"/>
    </source>
</evidence>
<protein>
    <submittedName>
        <fullName evidence="4">TetR/AcrR family transcriptional regulator</fullName>
    </submittedName>
</protein>
<evidence type="ECO:0000256" key="1">
    <source>
        <dbReference type="ARBA" id="ARBA00023125"/>
    </source>
</evidence>
<dbReference type="GO" id="GO:0006355">
    <property type="term" value="P:regulation of DNA-templated transcription"/>
    <property type="evidence" value="ECO:0007669"/>
    <property type="project" value="UniProtKB-ARBA"/>
</dbReference>
<dbReference type="InterPro" id="IPR001647">
    <property type="entry name" value="HTH_TetR"/>
</dbReference>
<dbReference type="RefSeq" id="WP_211143795.1">
    <property type="nucleotide sequence ID" value="NZ_JAEEGB010000026.1"/>
</dbReference>
<dbReference type="SUPFAM" id="SSF46689">
    <property type="entry name" value="Homeodomain-like"/>
    <property type="match status" value="1"/>
</dbReference>
<dbReference type="Pfam" id="PF00440">
    <property type="entry name" value="TetR_N"/>
    <property type="match status" value="1"/>
</dbReference>
<dbReference type="EMBL" id="JAEEGB010000026">
    <property type="protein sequence ID" value="MBI6874414.1"/>
    <property type="molecule type" value="Genomic_DNA"/>
</dbReference>
<dbReference type="Proteomes" id="UP000622687">
    <property type="component" value="Unassembled WGS sequence"/>
</dbReference>
<name>A0A934HYK4_9CLOT</name>
<dbReference type="PANTHER" id="PTHR30328:SF54">
    <property type="entry name" value="HTH-TYPE TRANSCRIPTIONAL REPRESSOR SCO4008"/>
    <property type="match status" value="1"/>
</dbReference>